<evidence type="ECO:0000313" key="2">
    <source>
        <dbReference type="EMBL" id="ABI65635.1"/>
    </source>
</evidence>
<dbReference type="Proteomes" id="UP000001964">
    <property type="component" value="Chromosome"/>
</dbReference>
<dbReference type="OrthoDB" id="7999550at2"/>
<dbReference type="KEGG" id="mmr:Mmar10_1343"/>
<dbReference type="STRING" id="394221.Mmar10_1343"/>
<comment type="similarity">
    <text evidence="1">Belongs to the PspA/Vipp/IM30 family.</text>
</comment>
<accession>Q0AQ02</accession>
<name>Q0AQ02_MARMM</name>
<reference evidence="2 3" key="1">
    <citation type="submission" date="2006-08" db="EMBL/GenBank/DDBJ databases">
        <title>Complete sequence of Maricaulis maris MCS10.</title>
        <authorList>
            <consortium name="US DOE Joint Genome Institute"/>
            <person name="Copeland A."/>
            <person name="Lucas S."/>
            <person name="Lapidus A."/>
            <person name="Barry K."/>
            <person name="Detter J.C."/>
            <person name="Glavina del Rio T."/>
            <person name="Hammon N."/>
            <person name="Israni S."/>
            <person name="Dalin E."/>
            <person name="Tice H."/>
            <person name="Pitluck S."/>
            <person name="Saunders E."/>
            <person name="Brettin T."/>
            <person name="Bruce D."/>
            <person name="Han C."/>
            <person name="Tapia R."/>
            <person name="Gilna P."/>
            <person name="Schmutz J."/>
            <person name="Larimer F."/>
            <person name="Land M."/>
            <person name="Hauser L."/>
            <person name="Kyrpides N."/>
            <person name="Mikhailova N."/>
            <person name="Viollier P."/>
            <person name="Stephens C."/>
            <person name="Richardson P."/>
        </authorList>
    </citation>
    <scope>NUCLEOTIDE SEQUENCE [LARGE SCALE GENOMIC DNA]</scope>
    <source>
        <strain evidence="2 3">MCS10</strain>
    </source>
</reference>
<dbReference type="eggNOG" id="COG1842">
    <property type="taxonomic scope" value="Bacteria"/>
</dbReference>
<organism evidence="2 3">
    <name type="scientific">Maricaulis maris (strain MCS10)</name>
    <name type="common">Caulobacter maris</name>
    <dbReference type="NCBI Taxonomy" id="394221"/>
    <lineage>
        <taxon>Bacteria</taxon>
        <taxon>Pseudomonadati</taxon>
        <taxon>Pseudomonadota</taxon>
        <taxon>Alphaproteobacteria</taxon>
        <taxon>Maricaulales</taxon>
        <taxon>Maricaulaceae</taxon>
        <taxon>Maricaulis</taxon>
    </lineage>
</organism>
<dbReference type="InterPro" id="IPR007157">
    <property type="entry name" value="PspA_VIPP1"/>
</dbReference>
<evidence type="ECO:0000256" key="1">
    <source>
        <dbReference type="ARBA" id="ARBA00043985"/>
    </source>
</evidence>
<dbReference type="AlphaFoldDB" id="Q0AQ02"/>
<keyword evidence="3" id="KW-1185">Reference proteome</keyword>
<dbReference type="Pfam" id="PF04012">
    <property type="entry name" value="PspA_IM30"/>
    <property type="match status" value="1"/>
</dbReference>
<sequence>MFTTLVALFRARSESSRQKLETENAALLIEQKIREAEQGHDTAKRSLAGLILRERQEDTALKALAARRQDMENRTRDALKAGMEELAGDGANALADLDNEHAARADALARTRAGARRLRLLLEKTERRLTDLRQGLITARALEDERRGGTALQGSLGGLGALMEGEAVLKRALAAPNTGDFADILDDINADLSGDDLVDRMAVQGFGAAVKARGDDILKRIRAGTDTEQPAAHPA</sequence>
<dbReference type="RefSeq" id="WP_011643282.1">
    <property type="nucleotide sequence ID" value="NC_008347.1"/>
</dbReference>
<evidence type="ECO:0000313" key="3">
    <source>
        <dbReference type="Proteomes" id="UP000001964"/>
    </source>
</evidence>
<dbReference type="EMBL" id="CP000449">
    <property type="protein sequence ID" value="ABI65635.1"/>
    <property type="molecule type" value="Genomic_DNA"/>
</dbReference>
<protein>
    <submittedName>
        <fullName evidence="2">Phage shock protein A, PspA</fullName>
    </submittedName>
</protein>
<gene>
    <name evidence="2" type="ordered locus">Mmar10_1343</name>
</gene>
<proteinExistence type="inferred from homology"/>
<dbReference type="HOGENOM" id="CLU_102201_1_0_5"/>